<evidence type="ECO:0000313" key="3">
    <source>
        <dbReference type="EMBL" id="TWI57223.1"/>
    </source>
</evidence>
<protein>
    <submittedName>
        <fullName evidence="3">YtkA-like protein</fullName>
    </submittedName>
</protein>
<evidence type="ECO:0000256" key="1">
    <source>
        <dbReference type="SAM" id="MobiDB-lite"/>
    </source>
</evidence>
<reference evidence="3 4" key="1">
    <citation type="journal article" date="2015" name="Stand. Genomic Sci.">
        <title>Genomic Encyclopedia of Bacterial and Archaeal Type Strains, Phase III: the genomes of soil and plant-associated and newly described type strains.</title>
        <authorList>
            <person name="Whitman W.B."/>
            <person name="Woyke T."/>
            <person name="Klenk H.P."/>
            <person name="Zhou Y."/>
            <person name="Lilburn T.G."/>
            <person name="Beck B.J."/>
            <person name="De Vos P."/>
            <person name="Vandamme P."/>
            <person name="Eisen J.A."/>
            <person name="Garrity G."/>
            <person name="Hugenholtz P."/>
            <person name="Kyrpides N.C."/>
        </authorList>
    </citation>
    <scope>NUCLEOTIDE SEQUENCE [LARGE SCALE GENOMIC DNA]</scope>
    <source>
        <strain evidence="3 4">CGMCC 1.10116</strain>
    </source>
</reference>
<proteinExistence type="predicted"/>
<dbReference type="OrthoDB" id="2679563at2"/>
<dbReference type="PROSITE" id="PS51257">
    <property type="entry name" value="PROKAR_LIPOPROTEIN"/>
    <property type="match status" value="1"/>
</dbReference>
<feature type="domain" description="YtkA-like" evidence="2">
    <location>
        <begin position="34"/>
        <end position="115"/>
    </location>
</feature>
<evidence type="ECO:0000313" key="4">
    <source>
        <dbReference type="Proteomes" id="UP000315711"/>
    </source>
</evidence>
<dbReference type="Pfam" id="PF13115">
    <property type="entry name" value="YtkA"/>
    <property type="match status" value="1"/>
</dbReference>
<gene>
    <name evidence="3" type="ORF">IQ10_01929</name>
</gene>
<feature type="region of interest" description="Disordered" evidence="1">
    <location>
        <begin position="136"/>
        <end position="166"/>
    </location>
</feature>
<comment type="caution">
    <text evidence="3">The sequence shown here is derived from an EMBL/GenBank/DDBJ whole genome shotgun (WGS) entry which is preliminary data.</text>
</comment>
<dbReference type="RefSeq" id="WP_144450232.1">
    <property type="nucleotide sequence ID" value="NZ_VLKZ01000004.1"/>
</dbReference>
<dbReference type="InterPro" id="IPR032693">
    <property type="entry name" value="YtkA-like_dom"/>
</dbReference>
<organism evidence="3 4">
    <name type="scientific">Halalkalibacter nanhaiisediminis</name>
    <dbReference type="NCBI Taxonomy" id="688079"/>
    <lineage>
        <taxon>Bacteria</taxon>
        <taxon>Bacillati</taxon>
        <taxon>Bacillota</taxon>
        <taxon>Bacilli</taxon>
        <taxon>Bacillales</taxon>
        <taxon>Bacillaceae</taxon>
        <taxon>Halalkalibacter</taxon>
    </lineage>
</organism>
<accession>A0A562QKM0</accession>
<keyword evidence="4" id="KW-1185">Reference proteome</keyword>
<dbReference type="EMBL" id="VLKZ01000004">
    <property type="protein sequence ID" value="TWI57223.1"/>
    <property type="molecule type" value="Genomic_DNA"/>
</dbReference>
<evidence type="ECO:0000259" key="2">
    <source>
        <dbReference type="Pfam" id="PF13115"/>
    </source>
</evidence>
<sequence>MKKKWLISTVATCMVLAACGQNEEEQGTAMVDELTPIEVELDVPEKAEIGEVVTFSSTVTQGDDLVDDANEVVYEVWLEGQKEESEMIEAKDQEGNIYLLNHTFEEEGLYHVQTHVTARGLHRMPTAQIQVGEVVQKEEPHEEGAHKNEDEPTHEKEQEHAHEHQADVEVTTEVQDDRLVIQIALENSAYTGGNVTLEMWQGNEEERKWLDANEVGDGEYEIRNVEELSGVYSAIVHIQDKQVHEHVDVTLEF</sequence>
<name>A0A562QKM0_9BACI</name>
<dbReference type="AlphaFoldDB" id="A0A562QKM0"/>
<dbReference type="Proteomes" id="UP000315711">
    <property type="component" value="Unassembled WGS sequence"/>
</dbReference>